<dbReference type="SUPFAM" id="SSF57196">
    <property type="entry name" value="EGF/Laminin"/>
    <property type="match status" value="2"/>
</dbReference>
<keyword evidence="3" id="KW-0272">Extracellular matrix</keyword>
<dbReference type="PANTHER" id="PTHR24034">
    <property type="entry name" value="EGF-LIKE DOMAIN-CONTAINING PROTEIN"/>
    <property type="match status" value="1"/>
</dbReference>
<gene>
    <name evidence="13" type="primary">Hmcn1-L9</name>
    <name evidence="13" type="ORF">Hamer_G014510</name>
</gene>
<feature type="domain" description="EGF-like" evidence="11">
    <location>
        <begin position="141"/>
        <end position="181"/>
    </location>
</feature>
<dbReference type="PROSITE" id="PS50026">
    <property type="entry name" value="EGF_3"/>
    <property type="match status" value="1"/>
</dbReference>
<dbReference type="PROSITE" id="PS50993">
    <property type="entry name" value="NIDOGEN_G2"/>
    <property type="match status" value="1"/>
</dbReference>
<keyword evidence="2" id="KW-0964">Secreted</keyword>
<dbReference type="SMART" id="SM00181">
    <property type="entry name" value="EGF"/>
    <property type="match status" value="2"/>
</dbReference>
<dbReference type="EMBL" id="JAHLQT010026055">
    <property type="protein sequence ID" value="KAG7164033.1"/>
    <property type="molecule type" value="Genomic_DNA"/>
</dbReference>
<dbReference type="InterPro" id="IPR000152">
    <property type="entry name" value="EGF-type_Asp/Asn_hydroxyl_site"/>
</dbReference>
<evidence type="ECO:0000256" key="7">
    <source>
        <dbReference type="ARBA" id="ARBA00022837"/>
    </source>
</evidence>
<evidence type="ECO:0000256" key="9">
    <source>
        <dbReference type="ARBA" id="ARBA00023180"/>
    </source>
</evidence>
<reference evidence="13" key="1">
    <citation type="journal article" date="2021" name="Sci. Adv.">
        <title>The American lobster genome reveals insights on longevity, neural, and immune adaptations.</title>
        <authorList>
            <person name="Polinski J.M."/>
            <person name="Zimin A.V."/>
            <person name="Clark K.F."/>
            <person name="Kohn A.B."/>
            <person name="Sadowski N."/>
            <person name="Timp W."/>
            <person name="Ptitsyn A."/>
            <person name="Khanna P."/>
            <person name="Romanova D.Y."/>
            <person name="Williams P."/>
            <person name="Greenwood S.J."/>
            <person name="Moroz L.L."/>
            <person name="Walt D.R."/>
            <person name="Bodnar A.G."/>
        </authorList>
    </citation>
    <scope>NUCLEOTIDE SEQUENCE</scope>
    <source>
        <strain evidence="13">GMGI-L3</strain>
    </source>
</reference>
<organism evidence="13 14">
    <name type="scientific">Homarus americanus</name>
    <name type="common">American lobster</name>
    <dbReference type="NCBI Taxonomy" id="6706"/>
    <lineage>
        <taxon>Eukaryota</taxon>
        <taxon>Metazoa</taxon>
        <taxon>Ecdysozoa</taxon>
        <taxon>Arthropoda</taxon>
        <taxon>Crustacea</taxon>
        <taxon>Multicrustacea</taxon>
        <taxon>Malacostraca</taxon>
        <taxon>Eumalacostraca</taxon>
        <taxon>Eucarida</taxon>
        <taxon>Decapoda</taxon>
        <taxon>Pleocyemata</taxon>
        <taxon>Astacidea</taxon>
        <taxon>Nephropoidea</taxon>
        <taxon>Nephropidae</taxon>
        <taxon>Homarus</taxon>
    </lineage>
</organism>
<keyword evidence="9" id="KW-0325">Glycoprotein</keyword>
<dbReference type="InterPro" id="IPR050751">
    <property type="entry name" value="ECM_structural_protein"/>
</dbReference>
<dbReference type="InterPro" id="IPR000742">
    <property type="entry name" value="EGF"/>
</dbReference>
<dbReference type="AlphaFoldDB" id="A0A8J5MU11"/>
<evidence type="ECO:0000256" key="5">
    <source>
        <dbReference type="ARBA" id="ARBA00022729"/>
    </source>
</evidence>
<dbReference type="Gene3D" id="2.10.25.10">
    <property type="entry name" value="Laminin"/>
    <property type="match status" value="2"/>
</dbReference>
<keyword evidence="5" id="KW-0732">Signal</keyword>
<keyword evidence="6" id="KW-0677">Repeat</keyword>
<keyword evidence="8" id="KW-1015">Disulfide bond</keyword>
<feature type="domain" description="Nidogen G2 beta-barrel" evidence="12">
    <location>
        <begin position="1"/>
        <end position="127"/>
    </location>
</feature>
<protein>
    <submittedName>
        <fullName evidence="13">Hemicentin-1-like 9</fullName>
    </submittedName>
</protein>
<dbReference type="PROSITE" id="PS00010">
    <property type="entry name" value="ASX_HYDROXYL"/>
    <property type="match status" value="1"/>
</dbReference>
<dbReference type="InterPro" id="IPR009017">
    <property type="entry name" value="GFP"/>
</dbReference>
<evidence type="ECO:0000256" key="1">
    <source>
        <dbReference type="ARBA" id="ARBA00004498"/>
    </source>
</evidence>
<feature type="non-terminal residue" evidence="13">
    <location>
        <position position="1"/>
    </location>
</feature>
<dbReference type="Proteomes" id="UP000747542">
    <property type="component" value="Unassembled WGS sequence"/>
</dbReference>
<evidence type="ECO:0000259" key="11">
    <source>
        <dbReference type="PROSITE" id="PS50026"/>
    </source>
</evidence>
<dbReference type="GO" id="GO:0005509">
    <property type="term" value="F:calcium ion binding"/>
    <property type="evidence" value="ECO:0007669"/>
    <property type="project" value="InterPro"/>
</dbReference>
<dbReference type="PROSITE" id="PS01187">
    <property type="entry name" value="EGF_CA"/>
    <property type="match status" value="1"/>
</dbReference>
<comment type="caution">
    <text evidence="13">The sequence shown here is derived from an EMBL/GenBank/DDBJ whole genome shotgun (WGS) entry which is preliminary data.</text>
</comment>
<evidence type="ECO:0000256" key="3">
    <source>
        <dbReference type="ARBA" id="ARBA00022530"/>
    </source>
</evidence>
<name>A0A8J5MU11_HOMAM</name>
<dbReference type="Pfam" id="PF12662">
    <property type="entry name" value="cEGF"/>
    <property type="match status" value="1"/>
</dbReference>
<keyword evidence="7" id="KW-0106">Calcium</keyword>
<keyword evidence="14" id="KW-1185">Reference proteome</keyword>
<evidence type="ECO:0000256" key="2">
    <source>
        <dbReference type="ARBA" id="ARBA00022525"/>
    </source>
</evidence>
<dbReference type="InterPro" id="IPR006605">
    <property type="entry name" value="G2_nidogen/fibulin_G2F"/>
</dbReference>
<dbReference type="PROSITE" id="PS01186">
    <property type="entry name" value="EGF_2"/>
    <property type="match status" value="1"/>
</dbReference>
<dbReference type="SMART" id="SM00179">
    <property type="entry name" value="EGF_CA"/>
    <property type="match status" value="2"/>
</dbReference>
<comment type="subcellular location">
    <subcellularLocation>
        <location evidence="1">Secreted</location>
        <location evidence="1">Extracellular space</location>
        <location evidence="1">Extracellular matrix</location>
    </subcellularLocation>
</comment>
<evidence type="ECO:0000256" key="8">
    <source>
        <dbReference type="ARBA" id="ARBA00023157"/>
    </source>
</evidence>
<evidence type="ECO:0000313" key="13">
    <source>
        <dbReference type="EMBL" id="KAG7164033.1"/>
    </source>
</evidence>
<evidence type="ECO:0000256" key="10">
    <source>
        <dbReference type="PROSITE-ProRule" id="PRU00076"/>
    </source>
</evidence>
<dbReference type="Gene3D" id="2.40.155.10">
    <property type="entry name" value="Green fluorescent protein"/>
    <property type="match status" value="1"/>
</dbReference>
<evidence type="ECO:0000259" key="12">
    <source>
        <dbReference type="PROSITE" id="PS50993"/>
    </source>
</evidence>
<keyword evidence="4 10" id="KW-0245">EGF-like domain</keyword>
<comment type="caution">
    <text evidence="10">Lacks conserved residue(s) required for the propagation of feature annotation.</text>
</comment>
<accession>A0A8J5MU11</accession>
<dbReference type="InterPro" id="IPR001881">
    <property type="entry name" value="EGF-like_Ca-bd_dom"/>
</dbReference>
<proteinExistence type="predicted"/>
<dbReference type="FunFam" id="2.10.25.10:FF:000010">
    <property type="entry name" value="Pro-epidermal growth factor"/>
    <property type="match status" value="1"/>
</dbReference>
<dbReference type="InterPro" id="IPR018097">
    <property type="entry name" value="EGF_Ca-bd_CS"/>
</dbReference>
<dbReference type="CDD" id="cd00054">
    <property type="entry name" value="EGF_CA"/>
    <property type="match status" value="1"/>
</dbReference>
<sequence>ETVNMTQVVRGVDSNGVLLVTVEVTGDVPYLPPGSVITLQPYNENYIQTGGGSLFATSIRTFSVGEYHLPYAWNQTISYDAQLGRMPYLVETLRADGLGSFYSNSQAELNLIVSTNISPGSPRDSCPSGFTLDKSGPYCRDNDECVTSTSRCSHGCTNTVGSYSCTCTPGYTLGPDGYTCQDVDECSMVNVCGPQQQCDNTPGSYTCTYTCRHGLRRTSSGTACEG</sequence>
<evidence type="ECO:0000256" key="6">
    <source>
        <dbReference type="ARBA" id="ARBA00022737"/>
    </source>
</evidence>
<dbReference type="InterPro" id="IPR026823">
    <property type="entry name" value="cEGF"/>
</dbReference>
<dbReference type="PANTHER" id="PTHR24034:SF209">
    <property type="entry name" value="EGF-LIKE DOMAIN-CONTAINING PROTEIN"/>
    <property type="match status" value="1"/>
</dbReference>
<evidence type="ECO:0000256" key="4">
    <source>
        <dbReference type="ARBA" id="ARBA00022536"/>
    </source>
</evidence>
<dbReference type="SUPFAM" id="SSF54511">
    <property type="entry name" value="GFP-like"/>
    <property type="match status" value="1"/>
</dbReference>
<dbReference type="Pfam" id="PF07474">
    <property type="entry name" value="G2F"/>
    <property type="match status" value="1"/>
</dbReference>
<evidence type="ECO:0000313" key="14">
    <source>
        <dbReference type="Proteomes" id="UP000747542"/>
    </source>
</evidence>